<keyword evidence="6" id="KW-1185">Reference proteome</keyword>
<feature type="domain" description="Carboxyltransferase" evidence="4">
    <location>
        <begin position="24"/>
        <end position="303"/>
    </location>
</feature>
<dbReference type="InterPro" id="IPR052708">
    <property type="entry name" value="PxpC"/>
</dbReference>
<comment type="caution">
    <text evidence="5">The sequence shown here is derived from an EMBL/GenBank/DDBJ whole genome shotgun (WGS) entry which is preliminary data.</text>
</comment>
<evidence type="ECO:0000313" key="5">
    <source>
        <dbReference type="EMBL" id="MDN2483239.1"/>
    </source>
</evidence>
<keyword evidence="1" id="KW-0547">Nucleotide-binding</keyword>
<dbReference type="Gene3D" id="2.40.100.10">
    <property type="entry name" value="Cyclophilin-like"/>
    <property type="match status" value="1"/>
</dbReference>
<evidence type="ECO:0000256" key="3">
    <source>
        <dbReference type="ARBA" id="ARBA00022840"/>
    </source>
</evidence>
<accession>A0ABT7Y5B0</accession>
<dbReference type="NCBIfam" id="TIGR00724">
    <property type="entry name" value="urea_amlyse_rel"/>
    <property type="match status" value="1"/>
</dbReference>
<gene>
    <name evidence="5" type="ORF">QWJ08_18005</name>
</gene>
<dbReference type="InterPro" id="IPR003778">
    <property type="entry name" value="CT_A_B"/>
</dbReference>
<keyword evidence="3" id="KW-0067">ATP-binding</keyword>
<reference evidence="5" key="1">
    <citation type="submission" date="2024-05" db="EMBL/GenBank/DDBJ databases">
        <title>Genome Sequences of Four Agar- Degrading Marine Bacteria.</title>
        <authorList>
            <person name="Phillips E.K."/>
            <person name="Shaffer J.C."/>
            <person name="Henson M.W."/>
            <person name="Temperton B."/>
            <person name="Thrash C.J."/>
            <person name="Martin M.O."/>
        </authorList>
    </citation>
    <scope>NUCLEOTIDE SEQUENCE</scope>
    <source>
        <strain evidence="5">EKP203</strain>
    </source>
</reference>
<proteinExistence type="predicted"/>
<dbReference type="SUPFAM" id="SSF50891">
    <property type="entry name" value="Cyclophilin-like"/>
    <property type="match status" value="1"/>
</dbReference>
<dbReference type="Pfam" id="PF02626">
    <property type="entry name" value="CT_A_B"/>
    <property type="match status" value="1"/>
</dbReference>
<dbReference type="SMART" id="SM00797">
    <property type="entry name" value="AHS2"/>
    <property type="match status" value="1"/>
</dbReference>
<dbReference type="InterPro" id="IPR029000">
    <property type="entry name" value="Cyclophilin-like_dom_sf"/>
</dbReference>
<dbReference type="PANTHER" id="PTHR43309:SF4">
    <property type="entry name" value="CARBOXYLTRANSFERASE DOMAIN-CONTAINING PROTEIN"/>
    <property type="match status" value="1"/>
</dbReference>
<evidence type="ECO:0000256" key="1">
    <source>
        <dbReference type="ARBA" id="ARBA00022741"/>
    </source>
</evidence>
<evidence type="ECO:0000313" key="6">
    <source>
        <dbReference type="Proteomes" id="UP001169719"/>
    </source>
</evidence>
<keyword evidence="2" id="KW-0378">Hydrolase</keyword>
<name>A0ABT7Y5B0_9VIBR</name>
<dbReference type="PANTHER" id="PTHR43309">
    <property type="entry name" value="5-OXOPROLINASE SUBUNIT C"/>
    <property type="match status" value="1"/>
</dbReference>
<dbReference type="EMBL" id="JAUEOZ010000002">
    <property type="protein sequence ID" value="MDN2483239.1"/>
    <property type="molecule type" value="Genomic_DNA"/>
</dbReference>
<protein>
    <submittedName>
        <fullName evidence="5">Biotin-dependent carboxyltransferase family protein</fullName>
    </submittedName>
</protein>
<organism evidence="5 6">
    <name type="scientific">Vibrio agarivorans</name>
    <dbReference type="NCBI Taxonomy" id="153622"/>
    <lineage>
        <taxon>Bacteria</taxon>
        <taxon>Pseudomonadati</taxon>
        <taxon>Pseudomonadota</taxon>
        <taxon>Gammaproteobacteria</taxon>
        <taxon>Vibrionales</taxon>
        <taxon>Vibrionaceae</taxon>
        <taxon>Vibrio</taxon>
    </lineage>
</organism>
<sequence>MSLLVKKAHQGVLLQDFGRFGLAHWGITTGGPVDAYAYSWCNRLLNNPVNSSVIEITLGQTEFFVQHSAWFAIGGGNLDAQLDGHHIENWSSFYARRGQTLRFNRPKNGLRAYLGVTGGFEVPQTLSSCSTVSRDRLGGLNRDGQHLKSGDTLNFAYPNSKQSSQRQFVSFRFIPDYERPIFLRFIQGYQSNQFEKSAMSEFYNNEYTVSKDSNRMGYRFEGEEITSPSQGILSEGLAIGSIQITPKGLPIVMMADHQTIGGYPKIGCVSQVDLPRLAQAKPGQKVYFQPGNLQELQDAWCRWALFFGY</sequence>
<evidence type="ECO:0000259" key="4">
    <source>
        <dbReference type="SMART" id="SM00797"/>
    </source>
</evidence>
<evidence type="ECO:0000256" key="2">
    <source>
        <dbReference type="ARBA" id="ARBA00022801"/>
    </source>
</evidence>
<dbReference type="Proteomes" id="UP001169719">
    <property type="component" value="Unassembled WGS sequence"/>
</dbReference>
<dbReference type="RefSeq" id="WP_289963298.1">
    <property type="nucleotide sequence ID" value="NZ_JAUEOZ010000002.1"/>
</dbReference>